<evidence type="ECO:0000259" key="1">
    <source>
        <dbReference type="Pfam" id="PF07735"/>
    </source>
</evidence>
<accession>A0A2G5UBM2</accession>
<comment type="caution">
    <text evidence="2">The sequence shown here is derived from an EMBL/GenBank/DDBJ whole genome shotgun (WGS) entry which is preliminary data.</text>
</comment>
<keyword evidence="3" id="KW-1185">Reference proteome</keyword>
<name>A0A2G5UBM2_9PELO</name>
<evidence type="ECO:0000313" key="2">
    <source>
        <dbReference type="EMBL" id="PIC36948.1"/>
    </source>
</evidence>
<organism evidence="2 3">
    <name type="scientific">Caenorhabditis nigoni</name>
    <dbReference type="NCBI Taxonomy" id="1611254"/>
    <lineage>
        <taxon>Eukaryota</taxon>
        <taxon>Metazoa</taxon>
        <taxon>Ecdysozoa</taxon>
        <taxon>Nematoda</taxon>
        <taxon>Chromadorea</taxon>
        <taxon>Rhabditida</taxon>
        <taxon>Rhabditina</taxon>
        <taxon>Rhabditomorpha</taxon>
        <taxon>Rhabditoidea</taxon>
        <taxon>Rhabditidae</taxon>
        <taxon>Peloderinae</taxon>
        <taxon>Caenorhabditis</taxon>
    </lineage>
</organism>
<proteinExistence type="predicted"/>
<dbReference type="AlphaFoldDB" id="A0A2G5UBM2"/>
<dbReference type="Pfam" id="PF07735">
    <property type="entry name" value="FBA_2"/>
    <property type="match status" value="1"/>
</dbReference>
<dbReference type="Proteomes" id="UP000230233">
    <property type="component" value="Chromosome IV"/>
</dbReference>
<protein>
    <recommendedName>
        <fullName evidence="1">Sdz-33 F-box domain-containing protein</fullName>
    </recommendedName>
</protein>
<dbReference type="PANTHER" id="PTHR21503">
    <property type="entry name" value="F-BOX-CONTAINING HYPOTHETICAL PROTEIN C.ELEGANS"/>
    <property type="match status" value="1"/>
</dbReference>
<dbReference type="EMBL" id="PDUG01000004">
    <property type="protein sequence ID" value="PIC36948.1"/>
    <property type="molecule type" value="Genomic_DNA"/>
</dbReference>
<gene>
    <name evidence="2" type="primary">Cnig_chr_IV.g15759</name>
    <name evidence="2" type="ORF">B9Z55_015759</name>
</gene>
<sequence length="202" mass="23382">MGTKWIVDYITDLFNLDVYGLFIDTNGIWAIDWINDRQEKMLGSFKLLNTPKSNSNAVLNYVLRNARASDFIVLDDMVPDNFQFDGILGPVNHLLIRSHGHWVTLDNLMTFDFTKIIVNGSRISASDVHSFLRHWRAGGSNRMTFLKLRFETDTNLENLEEVLNIIEDHLRFRMCVCMSRAVSPVQSYPIELKPRQIDQKCV</sequence>
<evidence type="ECO:0000313" key="3">
    <source>
        <dbReference type="Proteomes" id="UP000230233"/>
    </source>
</evidence>
<dbReference type="InterPro" id="IPR012885">
    <property type="entry name" value="F-box_Sdz-33"/>
</dbReference>
<reference evidence="3" key="1">
    <citation type="submission" date="2017-10" db="EMBL/GenBank/DDBJ databases">
        <title>Rapid genome shrinkage in a self-fertile nematode reveals novel sperm competition proteins.</title>
        <authorList>
            <person name="Yin D."/>
            <person name="Schwarz E.M."/>
            <person name="Thomas C.G."/>
            <person name="Felde R.L."/>
            <person name="Korf I.F."/>
            <person name="Cutter A.D."/>
            <person name="Schartner C.M."/>
            <person name="Ralston E.J."/>
            <person name="Meyer B.J."/>
            <person name="Haag E.S."/>
        </authorList>
    </citation>
    <scope>NUCLEOTIDE SEQUENCE [LARGE SCALE GENOMIC DNA]</scope>
    <source>
        <strain evidence="3">JU1422</strain>
    </source>
</reference>
<dbReference type="PANTHER" id="PTHR21503:SF8">
    <property type="entry name" value="F-BOX ASSOCIATED DOMAIN-CONTAINING PROTEIN-RELATED"/>
    <property type="match status" value="1"/>
</dbReference>
<feature type="domain" description="Sdz-33 F-box" evidence="1">
    <location>
        <begin position="92"/>
        <end position="147"/>
    </location>
</feature>